<sequence>QRKYLPVHCTRTPQNVNRFARTSLYETLRPVGDRIGTSGRNNGVSSFVVALQSSRLVRHGCFSGATGRAGPCTMIAGSWKIALVFVLEHL</sequence>
<keyword evidence="2" id="KW-1185">Reference proteome</keyword>
<accession>A0A165C3P3</accession>
<proteinExistence type="predicted"/>
<dbReference type="GeneID" id="63826877"/>
<dbReference type="AlphaFoldDB" id="A0A165C3P3"/>
<feature type="non-terminal residue" evidence="1">
    <location>
        <position position="1"/>
    </location>
</feature>
<gene>
    <name evidence="1" type="ORF">LAESUDRAFT_730496</name>
</gene>
<dbReference type="Proteomes" id="UP000076871">
    <property type="component" value="Unassembled WGS sequence"/>
</dbReference>
<dbReference type="EMBL" id="KV427655">
    <property type="protein sequence ID" value="KZT02151.1"/>
    <property type="molecule type" value="Genomic_DNA"/>
</dbReference>
<protein>
    <submittedName>
        <fullName evidence="1">Uncharacterized protein</fullName>
    </submittedName>
</protein>
<reference evidence="1 2" key="1">
    <citation type="journal article" date="2016" name="Mol. Biol. Evol.">
        <title>Comparative Genomics of Early-Diverging Mushroom-Forming Fungi Provides Insights into the Origins of Lignocellulose Decay Capabilities.</title>
        <authorList>
            <person name="Nagy L.G."/>
            <person name="Riley R."/>
            <person name="Tritt A."/>
            <person name="Adam C."/>
            <person name="Daum C."/>
            <person name="Floudas D."/>
            <person name="Sun H."/>
            <person name="Yadav J.S."/>
            <person name="Pangilinan J."/>
            <person name="Larsson K.H."/>
            <person name="Matsuura K."/>
            <person name="Barry K."/>
            <person name="Labutti K."/>
            <person name="Kuo R."/>
            <person name="Ohm R.A."/>
            <person name="Bhattacharya S.S."/>
            <person name="Shirouzu T."/>
            <person name="Yoshinaga Y."/>
            <person name="Martin F.M."/>
            <person name="Grigoriev I.V."/>
            <person name="Hibbett D.S."/>
        </authorList>
    </citation>
    <scope>NUCLEOTIDE SEQUENCE [LARGE SCALE GENOMIC DNA]</scope>
    <source>
        <strain evidence="1 2">93-53</strain>
    </source>
</reference>
<name>A0A165C3P3_9APHY</name>
<dbReference type="InParanoid" id="A0A165C3P3"/>
<evidence type="ECO:0000313" key="1">
    <source>
        <dbReference type="EMBL" id="KZT02151.1"/>
    </source>
</evidence>
<evidence type="ECO:0000313" key="2">
    <source>
        <dbReference type="Proteomes" id="UP000076871"/>
    </source>
</evidence>
<dbReference type="RefSeq" id="XP_040759891.1">
    <property type="nucleotide sequence ID" value="XM_040909848.1"/>
</dbReference>
<organism evidence="1 2">
    <name type="scientific">Laetiporus sulphureus 93-53</name>
    <dbReference type="NCBI Taxonomy" id="1314785"/>
    <lineage>
        <taxon>Eukaryota</taxon>
        <taxon>Fungi</taxon>
        <taxon>Dikarya</taxon>
        <taxon>Basidiomycota</taxon>
        <taxon>Agaricomycotina</taxon>
        <taxon>Agaricomycetes</taxon>
        <taxon>Polyporales</taxon>
        <taxon>Laetiporus</taxon>
    </lineage>
</organism>